<dbReference type="Proteomes" id="UP000233551">
    <property type="component" value="Unassembled WGS sequence"/>
</dbReference>
<dbReference type="AlphaFoldDB" id="A0A2I0HTP9"/>
<proteinExistence type="predicted"/>
<keyword evidence="3" id="KW-1185">Reference proteome</keyword>
<organism evidence="2 3">
    <name type="scientific">Punica granatum</name>
    <name type="common">Pomegranate</name>
    <dbReference type="NCBI Taxonomy" id="22663"/>
    <lineage>
        <taxon>Eukaryota</taxon>
        <taxon>Viridiplantae</taxon>
        <taxon>Streptophyta</taxon>
        <taxon>Embryophyta</taxon>
        <taxon>Tracheophyta</taxon>
        <taxon>Spermatophyta</taxon>
        <taxon>Magnoliopsida</taxon>
        <taxon>eudicotyledons</taxon>
        <taxon>Gunneridae</taxon>
        <taxon>Pentapetalae</taxon>
        <taxon>rosids</taxon>
        <taxon>malvids</taxon>
        <taxon>Myrtales</taxon>
        <taxon>Lythraceae</taxon>
        <taxon>Punica</taxon>
    </lineage>
</organism>
<sequence>MIECLFDGVELLAVPTFPRRSFAVEGRKSNRALAVTSMKLVAKINYTGPKQPQLAETRKSSARKADTGRPIDAHWNQKIARRPTVATVAASPF</sequence>
<feature type="compositionally biased region" description="Basic and acidic residues" evidence="1">
    <location>
        <begin position="56"/>
        <end position="70"/>
    </location>
</feature>
<feature type="region of interest" description="Disordered" evidence="1">
    <location>
        <begin position="50"/>
        <end position="70"/>
    </location>
</feature>
<comment type="caution">
    <text evidence="2">The sequence shown here is derived from an EMBL/GenBank/DDBJ whole genome shotgun (WGS) entry which is preliminary data.</text>
</comment>
<evidence type="ECO:0000313" key="2">
    <source>
        <dbReference type="EMBL" id="PKI35087.1"/>
    </source>
</evidence>
<evidence type="ECO:0000313" key="3">
    <source>
        <dbReference type="Proteomes" id="UP000233551"/>
    </source>
</evidence>
<evidence type="ECO:0000256" key="1">
    <source>
        <dbReference type="SAM" id="MobiDB-lite"/>
    </source>
</evidence>
<protein>
    <submittedName>
        <fullName evidence="2">Uncharacterized protein</fullName>
    </submittedName>
</protein>
<gene>
    <name evidence="2" type="ORF">CRG98_044527</name>
</gene>
<name>A0A2I0HTP9_PUNGR</name>
<dbReference type="EMBL" id="PGOL01005466">
    <property type="protein sequence ID" value="PKI35087.1"/>
    <property type="molecule type" value="Genomic_DNA"/>
</dbReference>
<accession>A0A2I0HTP9</accession>
<reference evidence="2 3" key="1">
    <citation type="submission" date="2017-11" db="EMBL/GenBank/DDBJ databases">
        <title>De-novo sequencing of pomegranate (Punica granatum L.) genome.</title>
        <authorList>
            <person name="Akparov Z."/>
            <person name="Amiraslanov A."/>
            <person name="Hajiyeva S."/>
            <person name="Abbasov M."/>
            <person name="Kaur K."/>
            <person name="Hamwieh A."/>
            <person name="Solovyev V."/>
            <person name="Salamov A."/>
            <person name="Braich B."/>
            <person name="Kosarev P."/>
            <person name="Mahmoud A."/>
            <person name="Hajiyev E."/>
            <person name="Babayeva S."/>
            <person name="Izzatullayeva V."/>
            <person name="Mammadov A."/>
            <person name="Mammadov A."/>
            <person name="Sharifova S."/>
            <person name="Ojaghi J."/>
            <person name="Eynullazada K."/>
            <person name="Bayramov B."/>
            <person name="Abdulazimova A."/>
            <person name="Shahmuradov I."/>
        </authorList>
    </citation>
    <scope>NUCLEOTIDE SEQUENCE [LARGE SCALE GENOMIC DNA]</scope>
    <source>
        <strain evidence="3">cv. AG2017</strain>
        <tissue evidence="2">Leaf</tissue>
    </source>
</reference>